<feature type="region of interest" description="Disordered" evidence="1">
    <location>
        <begin position="1"/>
        <end position="36"/>
    </location>
</feature>
<feature type="compositionally biased region" description="Basic and acidic residues" evidence="1">
    <location>
        <begin position="20"/>
        <end position="29"/>
    </location>
</feature>
<reference evidence="2" key="2">
    <citation type="submission" date="2013-04" db="UniProtKB">
        <authorList>
            <consortium name="EnsemblPlants"/>
        </authorList>
    </citation>
    <scope>IDENTIFICATION</scope>
</reference>
<accession>J3M8G6</accession>
<dbReference type="AlphaFoldDB" id="J3M8G6"/>
<feature type="region of interest" description="Disordered" evidence="1">
    <location>
        <begin position="117"/>
        <end position="138"/>
    </location>
</feature>
<keyword evidence="3" id="KW-1185">Reference proteome</keyword>
<protein>
    <submittedName>
        <fullName evidence="2">Uncharacterized protein</fullName>
    </submittedName>
</protein>
<dbReference type="EnsemblPlants" id="OB05G28900.1">
    <property type="protein sequence ID" value="OB05G28900.1"/>
    <property type="gene ID" value="OB05G28900"/>
</dbReference>
<evidence type="ECO:0000256" key="1">
    <source>
        <dbReference type="SAM" id="MobiDB-lite"/>
    </source>
</evidence>
<reference evidence="2" key="1">
    <citation type="journal article" date="2013" name="Nat. Commun.">
        <title>Whole-genome sequencing of Oryza brachyantha reveals mechanisms underlying Oryza genome evolution.</title>
        <authorList>
            <person name="Chen J."/>
            <person name="Huang Q."/>
            <person name="Gao D."/>
            <person name="Wang J."/>
            <person name="Lang Y."/>
            <person name="Liu T."/>
            <person name="Li B."/>
            <person name="Bai Z."/>
            <person name="Luis Goicoechea J."/>
            <person name="Liang C."/>
            <person name="Chen C."/>
            <person name="Zhang W."/>
            <person name="Sun S."/>
            <person name="Liao Y."/>
            <person name="Zhang X."/>
            <person name="Yang L."/>
            <person name="Song C."/>
            <person name="Wang M."/>
            <person name="Shi J."/>
            <person name="Liu G."/>
            <person name="Liu J."/>
            <person name="Zhou H."/>
            <person name="Zhou W."/>
            <person name="Yu Q."/>
            <person name="An N."/>
            <person name="Chen Y."/>
            <person name="Cai Q."/>
            <person name="Wang B."/>
            <person name="Liu B."/>
            <person name="Min J."/>
            <person name="Huang Y."/>
            <person name="Wu H."/>
            <person name="Li Z."/>
            <person name="Zhang Y."/>
            <person name="Yin Y."/>
            <person name="Song W."/>
            <person name="Jiang J."/>
            <person name="Jackson S.A."/>
            <person name="Wing R.A."/>
            <person name="Wang J."/>
            <person name="Chen M."/>
        </authorList>
    </citation>
    <scope>NUCLEOTIDE SEQUENCE [LARGE SCALE GENOMIC DNA]</scope>
    <source>
        <strain evidence="2">cv. IRGC 101232</strain>
    </source>
</reference>
<dbReference type="HOGENOM" id="CLU_1858318_0_0_1"/>
<dbReference type="Proteomes" id="UP000006038">
    <property type="component" value="Chromosome 5"/>
</dbReference>
<sequence>MQPLEECLQAGTAASPEEGAESRVRRQHDAAAAAAAEYHDGTGAAVPAMDVVLAHRCHEGGDRLHHPGSPAEEVDDVVLWPADEPERAARRPPTRLAHLLDEAVVAAWAGDDALAGAADANRPPAHVAPVGGSVRHLA</sequence>
<evidence type="ECO:0000313" key="3">
    <source>
        <dbReference type="Proteomes" id="UP000006038"/>
    </source>
</evidence>
<name>J3M8G6_ORYBR</name>
<proteinExistence type="predicted"/>
<organism evidence="2">
    <name type="scientific">Oryza brachyantha</name>
    <name type="common">malo sina</name>
    <dbReference type="NCBI Taxonomy" id="4533"/>
    <lineage>
        <taxon>Eukaryota</taxon>
        <taxon>Viridiplantae</taxon>
        <taxon>Streptophyta</taxon>
        <taxon>Embryophyta</taxon>
        <taxon>Tracheophyta</taxon>
        <taxon>Spermatophyta</taxon>
        <taxon>Magnoliopsida</taxon>
        <taxon>Liliopsida</taxon>
        <taxon>Poales</taxon>
        <taxon>Poaceae</taxon>
        <taxon>BOP clade</taxon>
        <taxon>Oryzoideae</taxon>
        <taxon>Oryzeae</taxon>
        <taxon>Oryzinae</taxon>
        <taxon>Oryza</taxon>
    </lineage>
</organism>
<dbReference type="Gramene" id="OB05G28900.1">
    <property type="protein sequence ID" value="OB05G28900.1"/>
    <property type="gene ID" value="OB05G28900"/>
</dbReference>
<evidence type="ECO:0000313" key="2">
    <source>
        <dbReference type="EnsemblPlants" id="OB05G28900.1"/>
    </source>
</evidence>